<dbReference type="WBParaSite" id="PTRK_0000005500.1">
    <property type="protein sequence ID" value="PTRK_0000005500.1"/>
    <property type="gene ID" value="PTRK_0000005500"/>
</dbReference>
<proteinExistence type="predicted"/>
<reference evidence="4" key="1">
    <citation type="submission" date="2017-02" db="UniProtKB">
        <authorList>
            <consortium name="WormBaseParasite"/>
        </authorList>
    </citation>
    <scope>IDENTIFICATION</scope>
</reference>
<accession>A0A0N4Z023</accession>
<evidence type="ECO:0000259" key="2">
    <source>
        <dbReference type="Pfam" id="PF24888"/>
    </source>
</evidence>
<organism evidence="3 4">
    <name type="scientific">Parastrongyloides trichosuri</name>
    <name type="common">Possum-specific nematode worm</name>
    <dbReference type="NCBI Taxonomy" id="131310"/>
    <lineage>
        <taxon>Eukaryota</taxon>
        <taxon>Metazoa</taxon>
        <taxon>Ecdysozoa</taxon>
        <taxon>Nematoda</taxon>
        <taxon>Chromadorea</taxon>
        <taxon>Rhabditida</taxon>
        <taxon>Tylenchina</taxon>
        <taxon>Panagrolaimomorpha</taxon>
        <taxon>Strongyloidoidea</taxon>
        <taxon>Strongyloididae</taxon>
        <taxon>Parastrongyloides</taxon>
    </lineage>
</organism>
<dbReference type="Proteomes" id="UP000038045">
    <property type="component" value="Unplaced"/>
</dbReference>
<dbReference type="InterPro" id="IPR056643">
    <property type="entry name" value="DUF7741"/>
</dbReference>
<evidence type="ECO:0000256" key="1">
    <source>
        <dbReference type="SAM" id="SignalP"/>
    </source>
</evidence>
<feature type="domain" description="DUF7741" evidence="2">
    <location>
        <begin position="122"/>
        <end position="199"/>
    </location>
</feature>
<sequence length="347" mass="37152">MQSFLLIFLFLILFKCSYSEVVCYQCHANSTSTGLTCNIENTCIASYCLSILNPDETWIMNCPPSDSTEFSSGCSKDTDTEVVTCECNTNLCNSMDKMLIDLSAASGLLENVNASVNLPITNLTCLDCGSVVSKDGLNFTIPCDGSNVCKGVQCLTKRSVIPISYCASSWDVPPSLSCIHEVGEDEVCACYQDYCNIPYEALIPPTTTSTTTILTTTTTPKVSTTTTTIPLTTALKTTSLTPIPTTASPTTSQTIPLTTVLTTTSLTTIPTTTFPTTSETIPSTTTLPGTIVCPDGKVYGPNEQAVIMGEKLKDIILGNFGKNSSDALNNFESGINYHICNYKNGKK</sequence>
<keyword evidence="3" id="KW-1185">Reference proteome</keyword>
<evidence type="ECO:0000313" key="4">
    <source>
        <dbReference type="WBParaSite" id="PTRK_0000005500.1"/>
    </source>
</evidence>
<name>A0A0N4Z023_PARTI</name>
<protein>
    <submittedName>
        <fullName evidence="4">Phospholipase A2 inhibitor and Ly6/PLAUR domain-containing protein-like</fullName>
    </submittedName>
</protein>
<keyword evidence="1" id="KW-0732">Signal</keyword>
<dbReference type="Pfam" id="PF24888">
    <property type="entry name" value="DUF7741"/>
    <property type="match status" value="1"/>
</dbReference>
<feature type="chain" id="PRO_5005890886" evidence="1">
    <location>
        <begin position="20"/>
        <end position="347"/>
    </location>
</feature>
<feature type="signal peptide" evidence="1">
    <location>
        <begin position="1"/>
        <end position="19"/>
    </location>
</feature>
<evidence type="ECO:0000313" key="3">
    <source>
        <dbReference type="Proteomes" id="UP000038045"/>
    </source>
</evidence>
<dbReference type="AlphaFoldDB" id="A0A0N4Z023"/>